<keyword evidence="2" id="KW-1185">Reference proteome</keyword>
<organism evidence="1 2">
    <name type="scientific">Sphingomonas paeninsulae</name>
    <dbReference type="NCBI Taxonomy" id="2319844"/>
    <lineage>
        <taxon>Bacteria</taxon>
        <taxon>Pseudomonadati</taxon>
        <taxon>Pseudomonadota</taxon>
        <taxon>Alphaproteobacteria</taxon>
        <taxon>Sphingomonadales</taxon>
        <taxon>Sphingomonadaceae</taxon>
        <taxon>Sphingomonas</taxon>
    </lineage>
</organism>
<dbReference type="Proteomes" id="UP000276254">
    <property type="component" value="Chromosome"/>
</dbReference>
<dbReference type="AlphaFoldDB" id="A0A494TJJ5"/>
<reference evidence="1 2" key="1">
    <citation type="submission" date="2018-09" db="EMBL/GenBank/DDBJ databases">
        <title>Sphingomonas peninsula sp. nov., isolated from fildes peninsula, Antarctic soil.</title>
        <authorList>
            <person name="Yingchao G."/>
        </authorList>
    </citation>
    <scope>NUCLEOTIDE SEQUENCE [LARGE SCALE GENOMIC DNA]</scope>
    <source>
        <strain evidence="1 2">YZ-8</strain>
    </source>
</reference>
<evidence type="ECO:0000313" key="2">
    <source>
        <dbReference type="Proteomes" id="UP000276254"/>
    </source>
</evidence>
<name>A0A494TJJ5_SPHPE</name>
<gene>
    <name evidence="1" type="ORF">D3Y57_19320</name>
</gene>
<evidence type="ECO:0000313" key="1">
    <source>
        <dbReference type="EMBL" id="AYJ87684.1"/>
    </source>
</evidence>
<sequence length="131" mass="13071">MANIFSSAGKALIISRLMGSGTEPKQIGWGTGAGTSAVGDTTLFTEKAVDLATGTGTRVAGTSSAVTTTIANDTHQVVGTLTATGAGTVTNAGTFDNATIGSGNLFLKGDFTGIALAIADAVTFTFKYQQT</sequence>
<protein>
    <submittedName>
        <fullName evidence="1">Uncharacterized protein</fullName>
    </submittedName>
</protein>
<dbReference type="EMBL" id="CP032829">
    <property type="protein sequence ID" value="AYJ87684.1"/>
    <property type="molecule type" value="Genomic_DNA"/>
</dbReference>
<proteinExistence type="predicted"/>
<accession>A0A494TJJ5</accession>
<dbReference type="RefSeq" id="WP_121155310.1">
    <property type="nucleotide sequence ID" value="NZ_CP032829.1"/>
</dbReference>
<dbReference type="KEGG" id="spha:D3Y57_19320"/>